<proteinExistence type="predicted"/>
<protein>
    <submittedName>
        <fullName evidence="7">N-acetyl-gamma-glutamyl-phosphate reductase</fullName>
    </submittedName>
</protein>
<dbReference type="Pfam" id="PF22698">
    <property type="entry name" value="Semialdhyde_dhC_1"/>
    <property type="match status" value="1"/>
</dbReference>
<dbReference type="PROSITE" id="PS01224">
    <property type="entry name" value="ARGC"/>
    <property type="match status" value="1"/>
</dbReference>
<evidence type="ECO:0000256" key="3">
    <source>
        <dbReference type="ARBA" id="ARBA00022857"/>
    </source>
</evidence>
<organism evidence="7">
    <name type="scientific">mine drainage metagenome</name>
    <dbReference type="NCBI Taxonomy" id="410659"/>
    <lineage>
        <taxon>unclassified sequences</taxon>
        <taxon>metagenomes</taxon>
        <taxon>ecological metagenomes</taxon>
    </lineage>
</organism>
<dbReference type="InterPro" id="IPR036291">
    <property type="entry name" value="NAD(P)-bd_dom_sf"/>
</dbReference>
<dbReference type="PANTHER" id="PTHR32338:SF10">
    <property type="entry name" value="N-ACETYL-GAMMA-GLUTAMYL-PHOSPHATE REDUCTASE, CHLOROPLASTIC-RELATED"/>
    <property type="match status" value="1"/>
</dbReference>
<evidence type="ECO:0000259" key="6">
    <source>
        <dbReference type="SMART" id="SM00859"/>
    </source>
</evidence>
<reference evidence="7" key="2">
    <citation type="journal article" date="2014" name="ISME J.">
        <title>Microbial stratification in low pH oxic and suboxic macroscopic growths along an acid mine drainage.</title>
        <authorList>
            <person name="Mendez-Garcia C."/>
            <person name="Mesa V."/>
            <person name="Sprenger R.R."/>
            <person name="Richter M."/>
            <person name="Diez M.S."/>
            <person name="Solano J."/>
            <person name="Bargiela R."/>
            <person name="Golyshina O.V."/>
            <person name="Manteca A."/>
            <person name="Ramos J.L."/>
            <person name="Gallego J.R."/>
            <person name="Llorente I."/>
            <person name="Martins Dos Santos V.A."/>
            <person name="Jensen O.N."/>
            <person name="Pelaez A.I."/>
            <person name="Sanchez J."/>
            <person name="Ferrer M."/>
        </authorList>
    </citation>
    <scope>NUCLEOTIDE SEQUENCE</scope>
</reference>
<dbReference type="GO" id="GO:0051287">
    <property type="term" value="F:NAD binding"/>
    <property type="evidence" value="ECO:0007669"/>
    <property type="project" value="InterPro"/>
</dbReference>
<evidence type="ECO:0000313" key="7">
    <source>
        <dbReference type="EMBL" id="EQD40897.1"/>
    </source>
</evidence>
<dbReference type="Gene3D" id="3.40.50.720">
    <property type="entry name" value="NAD(P)-binding Rossmann-like Domain"/>
    <property type="match status" value="1"/>
</dbReference>
<dbReference type="GO" id="GO:0003942">
    <property type="term" value="F:N-acetyl-gamma-glutamyl-phosphate reductase activity"/>
    <property type="evidence" value="ECO:0007669"/>
    <property type="project" value="InterPro"/>
</dbReference>
<evidence type="ECO:0000256" key="2">
    <source>
        <dbReference type="ARBA" id="ARBA00022605"/>
    </source>
</evidence>
<dbReference type="InterPro" id="IPR058924">
    <property type="entry name" value="AGPR_dimerisation_dom"/>
</dbReference>
<keyword evidence="1" id="KW-0055">Arginine biosynthesis</keyword>
<dbReference type="Pfam" id="PF01118">
    <property type="entry name" value="Semialdhyde_dh"/>
    <property type="match status" value="1"/>
</dbReference>
<dbReference type="SMART" id="SM00859">
    <property type="entry name" value="Semialdhyde_dh"/>
    <property type="match status" value="1"/>
</dbReference>
<name>T0Z9Y6_9ZZZZ</name>
<dbReference type="InterPro" id="IPR000534">
    <property type="entry name" value="Semialdehyde_DH_NAD-bd"/>
</dbReference>
<evidence type="ECO:0000256" key="4">
    <source>
        <dbReference type="ARBA" id="ARBA00023002"/>
    </source>
</evidence>
<dbReference type="InterPro" id="IPR050085">
    <property type="entry name" value="AGPR"/>
</dbReference>
<dbReference type="EMBL" id="AUZY01009795">
    <property type="protein sequence ID" value="EQD40897.1"/>
    <property type="molecule type" value="Genomic_DNA"/>
</dbReference>
<feature type="region of interest" description="Disordered" evidence="5">
    <location>
        <begin position="175"/>
        <end position="196"/>
    </location>
</feature>
<gene>
    <name evidence="7" type="ORF">B1B_14750</name>
</gene>
<dbReference type="GO" id="GO:0006526">
    <property type="term" value="P:L-arginine biosynthetic process"/>
    <property type="evidence" value="ECO:0007669"/>
    <property type="project" value="UniProtKB-KW"/>
</dbReference>
<reference evidence="7" key="1">
    <citation type="submission" date="2013-08" db="EMBL/GenBank/DDBJ databases">
        <authorList>
            <person name="Mendez C."/>
            <person name="Richter M."/>
            <person name="Ferrer M."/>
            <person name="Sanchez J."/>
        </authorList>
    </citation>
    <scope>NUCLEOTIDE SEQUENCE</scope>
</reference>
<dbReference type="InterPro" id="IPR023013">
    <property type="entry name" value="AGPR_AS"/>
</dbReference>
<dbReference type="PANTHER" id="PTHR32338">
    <property type="entry name" value="N-ACETYL-GAMMA-GLUTAMYL-PHOSPHATE REDUCTASE, CHLOROPLASTIC-RELATED-RELATED"/>
    <property type="match status" value="1"/>
</dbReference>
<dbReference type="SUPFAM" id="SSF51735">
    <property type="entry name" value="NAD(P)-binding Rossmann-fold domains"/>
    <property type="match status" value="1"/>
</dbReference>
<comment type="caution">
    <text evidence="7">The sequence shown here is derived from an EMBL/GenBank/DDBJ whole genome shotgun (WGS) entry which is preliminary data.</text>
</comment>
<accession>T0Z9Y6</accession>
<evidence type="ECO:0000256" key="5">
    <source>
        <dbReference type="SAM" id="MobiDB-lite"/>
    </source>
</evidence>
<dbReference type="AlphaFoldDB" id="T0Z9Y6"/>
<dbReference type="CDD" id="cd17895">
    <property type="entry name" value="AGPR_1_N"/>
    <property type="match status" value="1"/>
</dbReference>
<keyword evidence="4" id="KW-0560">Oxidoreductase</keyword>
<evidence type="ECO:0000256" key="1">
    <source>
        <dbReference type="ARBA" id="ARBA00022571"/>
    </source>
</evidence>
<sequence length="196" mass="20995">MHNVGVVGATGYLGGELLRLLAEHPELRVTQVVSRSHGGARLSELLPFLGDADDLVLLDDPGKLTGELVFLALPPGEALALVPGLRARGIKVVDLGPDYRLRDPHRYEETYGRPHTDPDGLSEAVYGLTELNRERIRTSSLVANPGCYPTSALLALAPLARAGLLPGQVVIDAKSGSSGAAPARDRRLTTRWSRPR</sequence>
<keyword evidence="3" id="KW-0521">NADP</keyword>
<feature type="domain" description="Semialdehyde dehydrogenase NAD-binding" evidence="6">
    <location>
        <begin position="3"/>
        <end position="139"/>
    </location>
</feature>
<keyword evidence="2" id="KW-0028">Amino-acid biosynthesis</keyword>